<sequence>MFNRKVAPVRLDQFISAKATSPIPARHPALRDALIQASLDPHVRSIVYVPSASVATQKVELDAIALQCDDGRFLLDVVPARRIRTSEEQQLAQIAVADLGLKSMVLTAEEVRREPRFTNGRLVWSHRYTPVPVGLRLRILLALRDEGPMPLGELLKSILSEVDPAPAVMALACANLVELDLLSQPLGPITIVSYSAQSEIP</sequence>
<dbReference type="EMBL" id="CP088280">
    <property type="protein sequence ID" value="UGX98101.1"/>
    <property type="molecule type" value="Genomic_DNA"/>
</dbReference>
<evidence type="ECO:0000313" key="2">
    <source>
        <dbReference type="EMBL" id="UGX98101.1"/>
    </source>
</evidence>
<reference evidence="2 3" key="1">
    <citation type="journal article" date="2017" name="Syst. Appl. Microbiol.">
        <title>Soybeans inoculated with root zone soils of Canadian native legumes harbour diverse and novel Bradyrhizobium spp. that possess agricultural potential.</title>
        <authorList>
            <person name="Bromfield E.S.P."/>
            <person name="Cloutier S."/>
            <person name="Tambong J.T."/>
            <person name="Tran Thi T.V."/>
        </authorList>
    </citation>
    <scope>NUCLEOTIDE SEQUENCE [LARGE SCALE GENOMIC DNA]</scope>
    <source>
        <strain evidence="2 3">323S2</strain>
    </source>
</reference>
<dbReference type="AlphaFoldDB" id="A0A7Z0QIF6"/>
<accession>A0A7Z0QIF6</accession>
<gene>
    <name evidence="2" type="ORF">G6321_00024440</name>
    <name evidence="1" type="ORF">G6321_43765</name>
</gene>
<evidence type="ECO:0000313" key="1">
    <source>
        <dbReference type="EMBL" id="NYY95079.1"/>
    </source>
</evidence>
<evidence type="ECO:0000313" key="3">
    <source>
        <dbReference type="Proteomes" id="UP000564836"/>
    </source>
</evidence>
<reference evidence="1" key="2">
    <citation type="submission" date="2020-06" db="EMBL/GenBank/DDBJ databases">
        <title>Whole Genome Sequence of Bradyrhizobium sp. Strain 323S2.</title>
        <authorList>
            <person name="Bromfield E.S.P."/>
        </authorList>
    </citation>
    <scope>NUCLEOTIDE SEQUENCE [LARGE SCALE GENOMIC DNA]</scope>
    <source>
        <strain evidence="1">323S2</strain>
    </source>
</reference>
<protein>
    <submittedName>
        <fullName evidence="1">Uncharacterized protein</fullName>
    </submittedName>
</protein>
<name>A0A7Z0QIF6_9BRAD</name>
<dbReference type="EMBL" id="JACBFH010000001">
    <property type="protein sequence ID" value="NYY95079.1"/>
    <property type="molecule type" value="Genomic_DNA"/>
</dbReference>
<dbReference type="Proteomes" id="UP000564836">
    <property type="component" value="Chromosome"/>
</dbReference>
<reference evidence="2 3" key="3">
    <citation type="journal article" date="2022" name="Int. J. Syst. Evol. Microbiol.">
        <title>Strains of Bradyrhizobium barranii sp. nov. associated with legumes native to Canada are symbionts of soybeans and belong to different subspecies (subsp. barranii subsp. nov. and subsp. apii subsp. nov.) and symbiovars (sv. glycinearum and sv. septentrionale).</title>
        <authorList>
            <person name="Bromfield E.S.P."/>
            <person name="Cloutier S."/>
            <person name="Wasai-Hara S."/>
            <person name="Minamisawa K."/>
        </authorList>
    </citation>
    <scope>NUCLEOTIDE SEQUENCE [LARGE SCALE GENOMIC DNA]</scope>
    <source>
        <strain evidence="2 3">323S2</strain>
    </source>
</reference>
<proteinExistence type="predicted"/>
<organism evidence="1">
    <name type="scientific">Bradyrhizobium barranii subsp. barranii</name>
    <dbReference type="NCBI Taxonomy" id="2823807"/>
    <lineage>
        <taxon>Bacteria</taxon>
        <taxon>Pseudomonadati</taxon>
        <taxon>Pseudomonadota</taxon>
        <taxon>Alphaproteobacteria</taxon>
        <taxon>Hyphomicrobiales</taxon>
        <taxon>Nitrobacteraceae</taxon>
        <taxon>Bradyrhizobium</taxon>
        <taxon>Bradyrhizobium barranii</taxon>
    </lineage>
</organism>
<dbReference type="RefSeq" id="WP_166341683.1">
    <property type="nucleotide sequence ID" value="NZ_CP088280.1"/>
</dbReference>